<evidence type="ECO:0000313" key="6">
    <source>
        <dbReference type="EMBL" id="MTK20118.1"/>
    </source>
</evidence>
<dbReference type="GO" id="GO:0003677">
    <property type="term" value="F:DNA binding"/>
    <property type="evidence" value="ECO:0007669"/>
    <property type="project" value="UniProtKB-KW"/>
</dbReference>
<evidence type="ECO:0000256" key="1">
    <source>
        <dbReference type="ARBA" id="ARBA00009437"/>
    </source>
</evidence>
<keyword evidence="2" id="KW-0805">Transcription regulation</keyword>
<reference evidence="6 7" key="1">
    <citation type="journal article" date="2019" name="Nat. Med.">
        <title>A library of human gut bacterial isolates paired with longitudinal multiomics data enables mechanistic microbiome research.</title>
        <authorList>
            <person name="Poyet M."/>
            <person name="Groussin M."/>
            <person name="Gibbons S.M."/>
            <person name="Avila-Pacheco J."/>
            <person name="Jiang X."/>
            <person name="Kearney S.M."/>
            <person name="Perrotta A.R."/>
            <person name="Berdy B."/>
            <person name="Zhao S."/>
            <person name="Lieberman T.D."/>
            <person name="Swanson P.K."/>
            <person name="Smith M."/>
            <person name="Roesemann S."/>
            <person name="Alexander J.E."/>
            <person name="Rich S.A."/>
            <person name="Livny J."/>
            <person name="Vlamakis H."/>
            <person name="Clish C."/>
            <person name="Bullock K."/>
            <person name="Deik A."/>
            <person name="Scott J."/>
            <person name="Pierce K.A."/>
            <person name="Xavier R.J."/>
            <person name="Alm E.J."/>
        </authorList>
    </citation>
    <scope>NUCLEOTIDE SEQUENCE [LARGE SCALE GENOMIC DNA]</scope>
    <source>
        <strain evidence="6 7">BIOML-A198</strain>
    </source>
</reference>
<comment type="caution">
    <text evidence="6">The sequence shown here is derived from an EMBL/GenBank/DDBJ whole genome shotgun (WGS) entry which is preliminary data.</text>
</comment>
<dbReference type="FunFam" id="1.10.10.10:FF:000001">
    <property type="entry name" value="LysR family transcriptional regulator"/>
    <property type="match status" value="1"/>
</dbReference>
<evidence type="ECO:0000313" key="7">
    <source>
        <dbReference type="Proteomes" id="UP000487649"/>
    </source>
</evidence>
<dbReference type="GO" id="GO:0005829">
    <property type="term" value="C:cytosol"/>
    <property type="evidence" value="ECO:0007669"/>
    <property type="project" value="TreeGrafter"/>
</dbReference>
<dbReference type="Gene3D" id="3.40.190.290">
    <property type="match status" value="1"/>
</dbReference>
<dbReference type="SUPFAM" id="SSF53850">
    <property type="entry name" value="Periplasmic binding protein-like II"/>
    <property type="match status" value="1"/>
</dbReference>
<accession>A0A9X4XBX4</accession>
<dbReference type="PRINTS" id="PR00039">
    <property type="entry name" value="HTHLYSR"/>
</dbReference>
<dbReference type="PANTHER" id="PTHR30419">
    <property type="entry name" value="HTH-TYPE TRANSCRIPTIONAL REGULATOR YBHD"/>
    <property type="match status" value="1"/>
</dbReference>
<dbReference type="PROSITE" id="PS50931">
    <property type="entry name" value="HTH_LYSR"/>
    <property type="match status" value="1"/>
</dbReference>
<gene>
    <name evidence="6" type="ORF">GMA92_01540</name>
</gene>
<dbReference type="EMBL" id="WMQE01000002">
    <property type="protein sequence ID" value="MTK20118.1"/>
    <property type="molecule type" value="Genomic_DNA"/>
</dbReference>
<dbReference type="GO" id="GO:0003700">
    <property type="term" value="F:DNA-binding transcription factor activity"/>
    <property type="evidence" value="ECO:0007669"/>
    <property type="project" value="InterPro"/>
</dbReference>
<dbReference type="Gene3D" id="1.10.10.10">
    <property type="entry name" value="Winged helix-like DNA-binding domain superfamily/Winged helix DNA-binding domain"/>
    <property type="match status" value="1"/>
</dbReference>
<dbReference type="Pfam" id="PF00126">
    <property type="entry name" value="HTH_1"/>
    <property type="match status" value="1"/>
</dbReference>
<keyword evidence="4" id="KW-0804">Transcription</keyword>
<dbReference type="CDD" id="cd05466">
    <property type="entry name" value="PBP2_LTTR_substrate"/>
    <property type="match status" value="1"/>
</dbReference>
<keyword evidence="3" id="KW-0238">DNA-binding</keyword>
<dbReference type="Pfam" id="PF03466">
    <property type="entry name" value="LysR_substrate"/>
    <property type="match status" value="1"/>
</dbReference>
<evidence type="ECO:0000256" key="3">
    <source>
        <dbReference type="ARBA" id="ARBA00023125"/>
    </source>
</evidence>
<dbReference type="OrthoDB" id="1652954at2"/>
<dbReference type="RefSeq" id="WP_006784819.1">
    <property type="nucleotide sequence ID" value="NZ_CABJBH010000009.1"/>
</dbReference>
<dbReference type="AlphaFoldDB" id="A0A9X4XBX4"/>
<proteinExistence type="inferred from homology"/>
<dbReference type="InterPro" id="IPR036390">
    <property type="entry name" value="WH_DNA-bd_sf"/>
</dbReference>
<evidence type="ECO:0000256" key="2">
    <source>
        <dbReference type="ARBA" id="ARBA00023015"/>
    </source>
</evidence>
<dbReference type="GeneID" id="60058675"/>
<evidence type="ECO:0000259" key="5">
    <source>
        <dbReference type="PROSITE" id="PS50931"/>
    </source>
</evidence>
<dbReference type="Proteomes" id="UP000487649">
    <property type="component" value="Unassembled WGS sequence"/>
</dbReference>
<dbReference type="InterPro" id="IPR050950">
    <property type="entry name" value="HTH-type_LysR_regulators"/>
</dbReference>
<dbReference type="SUPFAM" id="SSF46785">
    <property type="entry name" value="Winged helix' DNA-binding domain"/>
    <property type="match status" value="1"/>
</dbReference>
<comment type="similarity">
    <text evidence="1">Belongs to the LysR transcriptional regulatory family.</text>
</comment>
<feature type="domain" description="HTH lysR-type" evidence="5">
    <location>
        <begin position="1"/>
        <end position="58"/>
    </location>
</feature>
<sequence>MQIEQLKYFISIIEHQTYLQAAEVLNISQSSLSKKIIALENELDIILFDRSKRSIVLTEAGKVFYEESQKMILCYEEMLHTIQPFTMNGRGSIKLATLPVLAPYHLLAPLQKFKNQYPNLNLSIQELEEEAIITGLKHRVYDLGIIRKEYIDEKEFDFYKIAEDELVALLPIHHPFSNTTEISLTDLKDESFIFMNKHTGIYTLCLKSCQDAGFYPKILQTARIETILSSVINGDMISLLMSQQLNSFNQHGIVVIPIKPTIKSELGIIRYKKSPLRRNQKELIHFLSNSK</sequence>
<dbReference type="InterPro" id="IPR036388">
    <property type="entry name" value="WH-like_DNA-bd_sf"/>
</dbReference>
<organism evidence="6 7">
    <name type="scientific">Turicibacter sanguinis</name>
    <dbReference type="NCBI Taxonomy" id="154288"/>
    <lineage>
        <taxon>Bacteria</taxon>
        <taxon>Bacillati</taxon>
        <taxon>Bacillota</taxon>
        <taxon>Erysipelotrichia</taxon>
        <taxon>Erysipelotrichales</taxon>
        <taxon>Turicibacteraceae</taxon>
        <taxon>Turicibacter</taxon>
    </lineage>
</organism>
<dbReference type="InterPro" id="IPR000847">
    <property type="entry name" value="LysR_HTH_N"/>
</dbReference>
<protein>
    <submittedName>
        <fullName evidence="6">LysR family transcriptional regulator</fullName>
    </submittedName>
</protein>
<name>A0A9X4XBX4_9FIRM</name>
<evidence type="ECO:0000256" key="4">
    <source>
        <dbReference type="ARBA" id="ARBA00023163"/>
    </source>
</evidence>
<dbReference type="InterPro" id="IPR005119">
    <property type="entry name" value="LysR_subst-bd"/>
</dbReference>
<dbReference type="PANTHER" id="PTHR30419:SF25">
    <property type="entry name" value="HTH-TYPE TRANSCRIPTIONAL REGULATOR YTLI"/>
    <property type="match status" value="1"/>
</dbReference>